<comment type="function">
    <text evidence="11">Catalyzes the conversion of GTP to 2,5-diamino-6-ribosylamino-4(3H)-pyrimidinone 5'-phosphate (DARP), formate and pyrophosphate.</text>
</comment>
<dbReference type="OrthoDB" id="9793111at2"/>
<dbReference type="AlphaFoldDB" id="A0A5J6WLI2"/>
<dbReference type="GO" id="GO:0005525">
    <property type="term" value="F:GTP binding"/>
    <property type="evidence" value="ECO:0007669"/>
    <property type="project" value="UniProtKB-KW"/>
</dbReference>
<feature type="binding site" evidence="11">
    <location>
        <position position="215"/>
    </location>
    <ligand>
        <name>Zn(2+)</name>
        <dbReference type="ChEBI" id="CHEBI:29105"/>
        <note>catalytic</note>
    </ligand>
</feature>
<dbReference type="KEGG" id="mmaa:FR932_13845"/>
<evidence type="ECO:0000259" key="12">
    <source>
        <dbReference type="Pfam" id="PF00925"/>
    </source>
</evidence>
<dbReference type="NCBIfam" id="NF001591">
    <property type="entry name" value="PRK00393.1"/>
    <property type="match status" value="1"/>
</dbReference>
<evidence type="ECO:0000256" key="2">
    <source>
        <dbReference type="ARBA" id="ARBA00000751"/>
    </source>
</evidence>
<evidence type="ECO:0000256" key="9">
    <source>
        <dbReference type="ARBA" id="ARBA00023134"/>
    </source>
</evidence>
<evidence type="ECO:0000313" key="15">
    <source>
        <dbReference type="Proteomes" id="UP000327424"/>
    </source>
</evidence>
<dbReference type="InterPro" id="IPR036144">
    <property type="entry name" value="RibA-like_sf"/>
</dbReference>
<keyword evidence="9 11" id="KW-0342">GTP-binding</keyword>
<evidence type="ECO:0000259" key="13">
    <source>
        <dbReference type="Pfam" id="PF08719"/>
    </source>
</evidence>
<keyword evidence="15" id="KW-1185">Reference proteome</keyword>
<dbReference type="GO" id="GO:0005829">
    <property type="term" value="C:cytosol"/>
    <property type="evidence" value="ECO:0007669"/>
    <property type="project" value="TreeGrafter"/>
</dbReference>
<evidence type="ECO:0000256" key="4">
    <source>
        <dbReference type="ARBA" id="ARBA00022619"/>
    </source>
</evidence>
<keyword evidence="7 11" id="KW-0378">Hydrolase</keyword>
<comment type="pathway">
    <text evidence="3 11">Cofactor biosynthesis; riboflavin biosynthesis; 5-amino-6-(D-ribitylamino)uracil from GTP: step 1/4.</text>
</comment>
<keyword evidence="5 11" id="KW-0479">Metal-binding</keyword>
<evidence type="ECO:0000313" key="14">
    <source>
        <dbReference type="EMBL" id="QFI38857.1"/>
    </source>
</evidence>
<dbReference type="Gene3D" id="3.40.50.10990">
    <property type="entry name" value="GTP cyclohydrolase II"/>
    <property type="match status" value="1"/>
</dbReference>
<dbReference type="Pfam" id="PF08719">
    <property type="entry name" value="NADAR"/>
    <property type="match status" value="1"/>
</dbReference>
<organism evidence="14 15">
    <name type="scientific">Moritella marina ATCC 15381</name>
    <dbReference type="NCBI Taxonomy" id="1202962"/>
    <lineage>
        <taxon>Bacteria</taxon>
        <taxon>Pseudomonadati</taxon>
        <taxon>Pseudomonadota</taxon>
        <taxon>Gammaproteobacteria</taxon>
        <taxon>Alteromonadales</taxon>
        <taxon>Moritellaceae</taxon>
        <taxon>Moritella</taxon>
    </lineage>
</organism>
<dbReference type="CDD" id="cd00641">
    <property type="entry name" value="GTP_cyclohydro2"/>
    <property type="match status" value="1"/>
</dbReference>
<dbReference type="NCBIfam" id="TIGR00505">
    <property type="entry name" value="ribA"/>
    <property type="match status" value="1"/>
</dbReference>
<evidence type="ECO:0000256" key="3">
    <source>
        <dbReference type="ARBA" id="ARBA00004853"/>
    </source>
</evidence>
<gene>
    <name evidence="11 14" type="primary">ribA</name>
    <name evidence="14" type="ORF">FR932_13845</name>
</gene>
<evidence type="ECO:0000256" key="11">
    <source>
        <dbReference type="HAMAP-Rule" id="MF_00179"/>
    </source>
</evidence>
<dbReference type="SUPFAM" id="SSF142695">
    <property type="entry name" value="RibA-like"/>
    <property type="match status" value="1"/>
</dbReference>
<feature type="binding site" evidence="11">
    <location>
        <position position="220"/>
    </location>
    <ligand>
        <name>GTP</name>
        <dbReference type="ChEBI" id="CHEBI:37565"/>
    </ligand>
</feature>
<sequence length="350" mass="39393">MMNEIKFYEPNDAFGFLSNLASAPMIVEGLEWPSSEHYYQAQKFNDPQLQRLVRQAPSGDEAFRLSREYAQCVKPDWLQVREQVMRYAVAEKFGQNPYYAYQLVATGEQVLTEHSHKDSFWGDGGDGRGRNELGKILMAVRSDLSEQEPYNLITYVDSAKLPTQFGMFQMNGFIERATGKEHLALVYGKLDSSEPVLIRLHSECLTGDALFSARCDCGFQLAKAMQNIVEKGSGVILYLRQEGRGIGLLNKIRAYHLQDDGADTVEANERLGFAADMRDYTFCKGMLGHLNIDSVNLMTNNPRKVNALIKAGINIAERVPLQEGNNPHNEGYLKTKADKLGHMFAAEFIN</sequence>
<dbReference type="InterPro" id="IPR012816">
    <property type="entry name" value="NADAR"/>
</dbReference>
<feature type="domain" description="GTP cyclohydrolase II" evidence="12">
    <location>
        <begin position="158"/>
        <end position="320"/>
    </location>
</feature>
<dbReference type="FunFam" id="3.40.50.10990:FF:000002">
    <property type="entry name" value="GTP cyclohydrolase-2"/>
    <property type="match status" value="1"/>
</dbReference>
<dbReference type="InterPro" id="IPR037238">
    <property type="entry name" value="YbiA-like_sf"/>
</dbReference>
<feature type="binding site" evidence="11">
    <location>
        <position position="264"/>
    </location>
    <ligand>
        <name>GTP</name>
        <dbReference type="ChEBI" id="CHEBI:37565"/>
    </ligand>
</feature>
<dbReference type="HAMAP" id="MF_00179">
    <property type="entry name" value="RibA"/>
    <property type="match status" value="1"/>
</dbReference>
<dbReference type="Pfam" id="PF00925">
    <property type="entry name" value="GTP_cyclohydro2"/>
    <property type="match status" value="1"/>
</dbReference>
<comment type="catalytic activity">
    <reaction evidence="2">
        <text>2,5-diamino-6-hydroxy-4-(5-phosphoribosylamino)-pyrimidine + H2O = 2,5,6-triamino-4-hydroxypyrimidine + D-ribose 5-phosphate</text>
        <dbReference type="Rhea" id="RHEA:23436"/>
        <dbReference type="ChEBI" id="CHEBI:15377"/>
        <dbReference type="ChEBI" id="CHEBI:58614"/>
        <dbReference type="ChEBI" id="CHEBI:78346"/>
        <dbReference type="ChEBI" id="CHEBI:137796"/>
    </reaction>
</comment>
<comment type="cofactor">
    <cofactor evidence="11">
        <name>Zn(2+)</name>
        <dbReference type="ChEBI" id="CHEBI:29105"/>
    </cofactor>
    <text evidence="11">Binds 1 zinc ion per subunit.</text>
</comment>
<evidence type="ECO:0000256" key="6">
    <source>
        <dbReference type="ARBA" id="ARBA00022741"/>
    </source>
</evidence>
<feature type="binding site" evidence="11">
    <location>
        <position position="217"/>
    </location>
    <ligand>
        <name>Zn(2+)</name>
        <dbReference type="ChEBI" id="CHEBI:29105"/>
        <note>catalytic</note>
    </ligand>
</feature>
<comment type="catalytic activity">
    <reaction evidence="10 11">
        <text>GTP + 4 H2O = 2,5-diamino-6-hydroxy-4-(5-phosphoribosylamino)-pyrimidine + formate + 2 phosphate + 3 H(+)</text>
        <dbReference type="Rhea" id="RHEA:23704"/>
        <dbReference type="ChEBI" id="CHEBI:15377"/>
        <dbReference type="ChEBI" id="CHEBI:15378"/>
        <dbReference type="ChEBI" id="CHEBI:15740"/>
        <dbReference type="ChEBI" id="CHEBI:37565"/>
        <dbReference type="ChEBI" id="CHEBI:43474"/>
        <dbReference type="ChEBI" id="CHEBI:58614"/>
        <dbReference type="EC" id="3.5.4.25"/>
    </reaction>
</comment>
<dbReference type="NCBIfam" id="TIGR02464">
    <property type="entry name" value="ribofla_fusion"/>
    <property type="match status" value="1"/>
</dbReference>
<comment type="similarity">
    <text evidence="11">Belongs to the GTP cyclohydrolase II family.</text>
</comment>
<reference evidence="14 15" key="1">
    <citation type="submission" date="2019-09" db="EMBL/GenBank/DDBJ databases">
        <title>Hybrid Assembly of the complete Genome of the Deep-Sea Bacterium Moritella marina from long Nanopore and Illumina reads.</title>
        <authorList>
            <person name="Magin S."/>
            <person name="Georgoulis A."/>
            <person name="Papadimitriou K."/>
            <person name="Iliakis G."/>
            <person name="Vorgias C.E."/>
        </authorList>
    </citation>
    <scope>NUCLEOTIDE SEQUENCE [LARGE SCALE GENOMIC DNA]</scope>
    <source>
        <strain evidence="14 15">MP-1</strain>
    </source>
</reference>
<dbReference type="EC" id="3.5.4.25" evidence="11"/>
<proteinExistence type="inferred from homology"/>
<feature type="active site" description="Nucleophile" evidence="11">
    <location>
        <position position="278"/>
    </location>
</feature>
<feature type="binding site" evidence="11">
    <location>
        <position position="304"/>
    </location>
    <ligand>
        <name>GTP</name>
        <dbReference type="ChEBI" id="CHEBI:37565"/>
    </ligand>
</feature>
<dbReference type="InterPro" id="IPR000926">
    <property type="entry name" value="RibA"/>
</dbReference>
<feature type="binding site" evidence="11">
    <location>
        <begin position="242"/>
        <end position="244"/>
    </location>
    <ligand>
        <name>GTP</name>
        <dbReference type="ChEBI" id="CHEBI:37565"/>
    </ligand>
</feature>
<comment type="catalytic activity">
    <reaction evidence="1">
        <text>5-amino-6-(5-phospho-D-ribosylamino)uracil + H2O = 5,6-diaminouracil + D-ribose 5-phosphate</text>
        <dbReference type="Rhea" id="RHEA:55020"/>
        <dbReference type="ChEBI" id="CHEBI:15377"/>
        <dbReference type="ChEBI" id="CHEBI:46252"/>
        <dbReference type="ChEBI" id="CHEBI:58453"/>
        <dbReference type="ChEBI" id="CHEBI:78346"/>
    </reaction>
</comment>
<dbReference type="PIRSF" id="PIRSF001259">
    <property type="entry name" value="RibA"/>
    <property type="match status" value="1"/>
</dbReference>
<evidence type="ECO:0000256" key="1">
    <source>
        <dbReference type="ARBA" id="ARBA00000022"/>
    </source>
</evidence>
<evidence type="ECO:0000256" key="5">
    <source>
        <dbReference type="ARBA" id="ARBA00022723"/>
    </source>
</evidence>
<keyword evidence="8 11" id="KW-0862">Zinc</keyword>
<feature type="domain" description="NADAR" evidence="13">
    <location>
        <begin position="7"/>
        <end position="144"/>
    </location>
</feature>
<protein>
    <recommendedName>
        <fullName evidence="11">GTP cyclohydrolase-2</fullName>
        <ecNumber evidence="11">3.5.4.25</ecNumber>
    </recommendedName>
    <alternativeName>
        <fullName evidence="11">GTP cyclohydrolase II</fullName>
    </alternativeName>
</protein>
<dbReference type="EMBL" id="CP044399">
    <property type="protein sequence ID" value="QFI38857.1"/>
    <property type="molecule type" value="Genomic_DNA"/>
</dbReference>
<dbReference type="UniPathway" id="UPA00275">
    <property type="reaction ID" value="UER00400"/>
</dbReference>
<dbReference type="Gene3D" id="1.10.357.40">
    <property type="entry name" value="YbiA-like"/>
    <property type="match status" value="1"/>
</dbReference>
<dbReference type="PANTHER" id="PTHR21327">
    <property type="entry name" value="GTP CYCLOHYDROLASE II-RELATED"/>
    <property type="match status" value="1"/>
</dbReference>
<dbReference type="GO" id="GO:0003935">
    <property type="term" value="F:GTP cyclohydrolase II activity"/>
    <property type="evidence" value="ECO:0007669"/>
    <property type="project" value="UniProtKB-UniRule"/>
</dbReference>
<evidence type="ECO:0000256" key="7">
    <source>
        <dbReference type="ARBA" id="ARBA00022801"/>
    </source>
</evidence>
<feature type="binding site" evidence="11">
    <location>
        <position position="204"/>
    </location>
    <ligand>
        <name>Zn(2+)</name>
        <dbReference type="ChEBI" id="CHEBI:29105"/>
        <note>catalytic</note>
    </ligand>
</feature>
<evidence type="ECO:0000256" key="10">
    <source>
        <dbReference type="ARBA" id="ARBA00049295"/>
    </source>
</evidence>
<dbReference type="GO" id="GO:0008270">
    <property type="term" value="F:zinc ion binding"/>
    <property type="evidence" value="ECO:0007669"/>
    <property type="project" value="UniProtKB-UniRule"/>
</dbReference>
<dbReference type="CDD" id="cd15457">
    <property type="entry name" value="NADAR"/>
    <property type="match status" value="1"/>
</dbReference>
<dbReference type="Proteomes" id="UP000327424">
    <property type="component" value="Chromosome"/>
</dbReference>
<dbReference type="InterPro" id="IPR032677">
    <property type="entry name" value="GTP_cyclohydro_II"/>
</dbReference>
<dbReference type="GO" id="GO:0009231">
    <property type="term" value="P:riboflavin biosynthetic process"/>
    <property type="evidence" value="ECO:0007669"/>
    <property type="project" value="UniProtKB-UniRule"/>
</dbReference>
<dbReference type="SUPFAM" id="SSF143990">
    <property type="entry name" value="YbiA-like"/>
    <property type="match status" value="1"/>
</dbReference>
<feature type="binding site" evidence="11">
    <location>
        <position position="299"/>
    </location>
    <ligand>
        <name>GTP</name>
        <dbReference type="ChEBI" id="CHEBI:37565"/>
    </ligand>
</feature>
<evidence type="ECO:0000256" key="8">
    <source>
        <dbReference type="ARBA" id="ARBA00022833"/>
    </source>
</evidence>
<feature type="active site" description="Proton acceptor" evidence="11">
    <location>
        <position position="276"/>
    </location>
</feature>
<accession>A0A5J6WLI2</accession>
<keyword evidence="4 11" id="KW-0686">Riboflavin biosynthesis</keyword>
<dbReference type="PANTHER" id="PTHR21327:SF18">
    <property type="entry name" value="3,4-DIHYDROXY-2-BUTANONE 4-PHOSPHATE SYNTHASE"/>
    <property type="match status" value="1"/>
</dbReference>
<name>A0A5J6WLI2_MORMI</name>
<feature type="binding site" evidence="11">
    <location>
        <begin position="199"/>
        <end position="203"/>
    </location>
    <ligand>
        <name>GTP</name>
        <dbReference type="ChEBI" id="CHEBI:37565"/>
    </ligand>
</feature>
<keyword evidence="6 11" id="KW-0547">Nucleotide-binding</keyword>